<evidence type="ECO:0000256" key="2">
    <source>
        <dbReference type="ARBA" id="ARBA00022475"/>
    </source>
</evidence>
<geneLocation type="plasmid" evidence="9">
    <name>pDSM3922.1</name>
</geneLocation>
<dbReference type="PANTHER" id="PTHR35007">
    <property type="entry name" value="INTEGRAL MEMBRANE PROTEIN-RELATED"/>
    <property type="match status" value="1"/>
</dbReference>
<name>A0A9E6ZKB8_ALIAG</name>
<evidence type="ECO:0000259" key="7">
    <source>
        <dbReference type="Pfam" id="PF00482"/>
    </source>
</evidence>
<evidence type="ECO:0000256" key="6">
    <source>
        <dbReference type="SAM" id="Phobius"/>
    </source>
</evidence>
<dbReference type="KEGG" id="aaco:K1I37_20875"/>
<proteinExistence type="predicted"/>
<organism evidence="8 9">
    <name type="scientific">Alicyclobacillus acidoterrestris (strain ATCC 49025 / DSM 3922 / CIP 106132 / NCIMB 13137 / GD3B)</name>
    <dbReference type="NCBI Taxonomy" id="1356854"/>
    <lineage>
        <taxon>Bacteria</taxon>
        <taxon>Bacillati</taxon>
        <taxon>Bacillota</taxon>
        <taxon>Bacilli</taxon>
        <taxon>Bacillales</taxon>
        <taxon>Alicyclobacillaceae</taxon>
        <taxon>Alicyclobacillus</taxon>
    </lineage>
</organism>
<keyword evidence="9" id="KW-1185">Reference proteome</keyword>
<dbReference type="Proteomes" id="UP000829401">
    <property type="component" value="Plasmid pDSM3922.1"/>
</dbReference>
<dbReference type="EMBL" id="CP080468">
    <property type="protein sequence ID" value="UNO51033.1"/>
    <property type="molecule type" value="Genomic_DNA"/>
</dbReference>
<evidence type="ECO:0000313" key="8">
    <source>
        <dbReference type="EMBL" id="UNO51033.1"/>
    </source>
</evidence>
<evidence type="ECO:0000256" key="1">
    <source>
        <dbReference type="ARBA" id="ARBA00004651"/>
    </source>
</evidence>
<dbReference type="InterPro" id="IPR018076">
    <property type="entry name" value="T2SS_GspF_dom"/>
</dbReference>
<sequence length="200" mass="23068">MQVETQQWIFGVVTVVLIHAITGKNLISLIFGAIAFGYPILEMRTRIQRAKRDIQNQIFTVILLLRIYVEGGCTNLQAVRLIKRHVENRMQELFSDAEPLMQQGLTFDEVMNILAEASPSEELEMVADELRRTSKRKADLSKSLTNILDNITHQEHLRMTKAQARHKQGVYMRFMGFFISPLILLTMCYIWGMFSNALHV</sequence>
<evidence type="ECO:0000313" key="9">
    <source>
        <dbReference type="Proteomes" id="UP000829401"/>
    </source>
</evidence>
<keyword evidence="5 6" id="KW-0472">Membrane</keyword>
<reference evidence="9" key="1">
    <citation type="journal article" date="2022" name="G3 (Bethesda)">
        <title>Unveiling the complete genome sequence of Alicyclobacillus acidoterrestris DSM 3922T, a taint-producing strain.</title>
        <authorList>
            <person name="Leonardo I.C."/>
            <person name="Barreto Crespo M.T."/>
            <person name="Gaspar F.B."/>
        </authorList>
    </citation>
    <scope>NUCLEOTIDE SEQUENCE [LARGE SCALE GENOMIC DNA]</scope>
    <source>
        <strain evidence="9">DSM 3922</strain>
    </source>
</reference>
<feature type="transmembrane region" description="Helical" evidence="6">
    <location>
        <begin position="12"/>
        <end position="41"/>
    </location>
</feature>
<keyword evidence="3 6" id="KW-0812">Transmembrane</keyword>
<protein>
    <submittedName>
        <fullName evidence="8">Type II secretion system F family protein</fullName>
    </submittedName>
</protein>
<accession>A0A9E6ZKB8</accession>
<evidence type="ECO:0000256" key="4">
    <source>
        <dbReference type="ARBA" id="ARBA00022989"/>
    </source>
</evidence>
<feature type="domain" description="Type II secretion system protein GspF" evidence="7">
    <location>
        <begin position="64"/>
        <end position="185"/>
    </location>
</feature>
<dbReference type="Pfam" id="PF00482">
    <property type="entry name" value="T2SSF"/>
    <property type="match status" value="1"/>
</dbReference>
<dbReference type="RefSeq" id="WP_161624342.1">
    <property type="nucleotide sequence ID" value="NZ_AURB01000122.1"/>
</dbReference>
<evidence type="ECO:0000256" key="5">
    <source>
        <dbReference type="ARBA" id="ARBA00023136"/>
    </source>
</evidence>
<keyword evidence="8" id="KW-0614">Plasmid</keyword>
<dbReference type="GO" id="GO:0005886">
    <property type="term" value="C:plasma membrane"/>
    <property type="evidence" value="ECO:0007669"/>
    <property type="project" value="UniProtKB-SubCell"/>
</dbReference>
<evidence type="ECO:0000256" key="3">
    <source>
        <dbReference type="ARBA" id="ARBA00022692"/>
    </source>
</evidence>
<feature type="transmembrane region" description="Helical" evidence="6">
    <location>
        <begin position="170"/>
        <end position="194"/>
    </location>
</feature>
<keyword evidence="4 6" id="KW-1133">Transmembrane helix</keyword>
<dbReference type="AlphaFoldDB" id="A0A9E6ZKB8"/>
<keyword evidence="2" id="KW-1003">Cell membrane</keyword>
<gene>
    <name evidence="8" type="ORF">K1I37_20875</name>
</gene>
<comment type="subcellular location">
    <subcellularLocation>
        <location evidence="1">Cell membrane</location>
        <topology evidence="1">Multi-pass membrane protein</topology>
    </subcellularLocation>
</comment>
<dbReference type="PANTHER" id="PTHR35007:SF2">
    <property type="entry name" value="PILUS ASSEMBLE PROTEIN"/>
    <property type="match status" value="1"/>
</dbReference>
<dbReference type="OrthoDB" id="2373244at2"/>